<proteinExistence type="predicted"/>
<keyword evidence="3" id="KW-1185">Reference proteome</keyword>
<feature type="compositionally biased region" description="Basic and acidic residues" evidence="1">
    <location>
        <begin position="92"/>
        <end position="106"/>
    </location>
</feature>
<evidence type="ECO:0000313" key="3">
    <source>
        <dbReference type="Proteomes" id="UP000281553"/>
    </source>
</evidence>
<sequence length="112" mass="12500">MSVPSVASFSLVFAPIKTTLGGSAATKRLERLKRLAEVESTRSLDEEEDNEEVSEPPVNQGFRKASAMFLRGAFPRYQKHVQMRRATQAHVAAERRLSRADDDVQHSKRSSG</sequence>
<feature type="non-terminal residue" evidence="2">
    <location>
        <position position="112"/>
    </location>
</feature>
<evidence type="ECO:0000313" key="2">
    <source>
        <dbReference type="EMBL" id="VDN10030.1"/>
    </source>
</evidence>
<dbReference type="EMBL" id="UYRU01048306">
    <property type="protein sequence ID" value="VDN10030.1"/>
    <property type="molecule type" value="Genomic_DNA"/>
</dbReference>
<dbReference type="Proteomes" id="UP000281553">
    <property type="component" value="Unassembled WGS sequence"/>
</dbReference>
<feature type="region of interest" description="Disordered" evidence="1">
    <location>
        <begin position="85"/>
        <end position="112"/>
    </location>
</feature>
<accession>A0A3P7L998</accession>
<organism evidence="2 3">
    <name type="scientific">Dibothriocephalus latus</name>
    <name type="common">Fish tapeworm</name>
    <name type="synonym">Diphyllobothrium latum</name>
    <dbReference type="NCBI Taxonomy" id="60516"/>
    <lineage>
        <taxon>Eukaryota</taxon>
        <taxon>Metazoa</taxon>
        <taxon>Spiralia</taxon>
        <taxon>Lophotrochozoa</taxon>
        <taxon>Platyhelminthes</taxon>
        <taxon>Cestoda</taxon>
        <taxon>Eucestoda</taxon>
        <taxon>Diphyllobothriidea</taxon>
        <taxon>Diphyllobothriidae</taxon>
        <taxon>Dibothriocephalus</taxon>
    </lineage>
</organism>
<protein>
    <submittedName>
        <fullName evidence="2">Uncharacterized protein</fullName>
    </submittedName>
</protein>
<dbReference type="OrthoDB" id="10605921at2759"/>
<evidence type="ECO:0000256" key="1">
    <source>
        <dbReference type="SAM" id="MobiDB-lite"/>
    </source>
</evidence>
<gene>
    <name evidence="2" type="ORF">DILT_LOCUS5861</name>
</gene>
<feature type="compositionally biased region" description="Acidic residues" evidence="1">
    <location>
        <begin position="45"/>
        <end position="54"/>
    </location>
</feature>
<name>A0A3P7L998_DIBLA</name>
<reference evidence="2 3" key="1">
    <citation type="submission" date="2018-11" db="EMBL/GenBank/DDBJ databases">
        <authorList>
            <consortium name="Pathogen Informatics"/>
        </authorList>
    </citation>
    <scope>NUCLEOTIDE SEQUENCE [LARGE SCALE GENOMIC DNA]</scope>
</reference>
<feature type="region of interest" description="Disordered" evidence="1">
    <location>
        <begin position="39"/>
        <end position="60"/>
    </location>
</feature>
<dbReference type="AlphaFoldDB" id="A0A3P7L998"/>